<feature type="region of interest" description="Disordered" evidence="1">
    <location>
        <begin position="17"/>
        <end position="70"/>
    </location>
</feature>
<accession>A0ABR1LNV3</accession>
<feature type="compositionally biased region" description="Basic and acidic residues" evidence="1">
    <location>
        <begin position="17"/>
        <end position="36"/>
    </location>
</feature>
<sequence>MSGMKSGYHGATRHCEATKKFGTTKDHQPIQDHWIFEDDEALPASPTQSHHDLQSQRRANRSHQVGTGCEDSEISPLEAEILNAVGFQVEPGDVDANPETTKVWWRNETLKSLEGDSHRVVEQAKDLNGESNGEEENEDEDQAKARRLCDTAKALEALEGRDLGHTTRVLAIALLVTFLQGEGVAGVVFEP</sequence>
<dbReference type="EMBL" id="JBBPDW010000038">
    <property type="protein sequence ID" value="KAK7535680.1"/>
    <property type="molecule type" value="Genomic_DNA"/>
</dbReference>
<evidence type="ECO:0000256" key="1">
    <source>
        <dbReference type="SAM" id="MobiDB-lite"/>
    </source>
</evidence>
<protein>
    <submittedName>
        <fullName evidence="2">Uncharacterized protein</fullName>
    </submittedName>
</protein>
<keyword evidence="3" id="KW-1185">Reference proteome</keyword>
<reference evidence="2 3" key="1">
    <citation type="submission" date="2024-04" db="EMBL/GenBank/DDBJ databases">
        <title>Phyllosticta paracitricarpa is synonymous to the EU quarantine fungus P. citricarpa based on phylogenomic analyses.</title>
        <authorList>
            <consortium name="Lawrence Berkeley National Laboratory"/>
            <person name="Van Ingen-Buijs V.A."/>
            <person name="Van Westerhoven A.C."/>
            <person name="Haridas S."/>
            <person name="Skiadas P."/>
            <person name="Martin F."/>
            <person name="Groenewald J.Z."/>
            <person name="Crous P.W."/>
            <person name="Seidl M.F."/>
        </authorList>
    </citation>
    <scope>NUCLEOTIDE SEQUENCE [LARGE SCALE GENOMIC DNA]</scope>
    <source>
        <strain evidence="2 3">CBS 122670</strain>
    </source>
</reference>
<organism evidence="2 3">
    <name type="scientific">Phyllosticta citricarpa</name>
    <dbReference type="NCBI Taxonomy" id="55181"/>
    <lineage>
        <taxon>Eukaryota</taxon>
        <taxon>Fungi</taxon>
        <taxon>Dikarya</taxon>
        <taxon>Ascomycota</taxon>
        <taxon>Pezizomycotina</taxon>
        <taxon>Dothideomycetes</taxon>
        <taxon>Dothideomycetes incertae sedis</taxon>
        <taxon>Botryosphaeriales</taxon>
        <taxon>Phyllostictaceae</taxon>
        <taxon>Phyllosticta</taxon>
    </lineage>
</organism>
<gene>
    <name evidence="2" type="ORF">IWX46DRAFT_272110</name>
</gene>
<evidence type="ECO:0000313" key="2">
    <source>
        <dbReference type="EMBL" id="KAK7535680.1"/>
    </source>
</evidence>
<name>A0ABR1LNV3_9PEZI</name>
<comment type="caution">
    <text evidence="2">The sequence shown here is derived from an EMBL/GenBank/DDBJ whole genome shotgun (WGS) entry which is preliminary data.</text>
</comment>
<evidence type="ECO:0000313" key="3">
    <source>
        <dbReference type="Proteomes" id="UP001365128"/>
    </source>
</evidence>
<proteinExistence type="predicted"/>
<dbReference type="Proteomes" id="UP001365128">
    <property type="component" value="Unassembled WGS sequence"/>
</dbReference>